<evidence type="ECO:0000256" key="1">
    <source>
        <dbReference type="ARBA" id="ARBA00004123"/>
    </source>
</evidence>
<dbReference type="AlphaFoldDB" id="A0A815KDG0"/>
<dbReference type="GO" id="GO:0003714">
    <property type="term" value="F:transcription corepressor activity"/>
    <property type="evidence" value="ECO:0007669"/>
    <property type="project" value="TreeGrafter"/>
</dbReference>
<keyword evidence="10" id="KW-1185">Reference proteome</keyword>
<dbReference type="InterPro" id="IPR052056">
    <property type="entry name" value="Mono-ARTD/PARP"/>
</dbReference>
<dbReference type="Proteomes" id="UP000681722">
    <property type="component" value="Unassembled WGS sequence"/>
</dbReference>
<dbReference type="EMBL" id="CAJNOQ010016908">
    <property type="protein sequence ID" value="CAF1389631.1"/>
    <property type="molecule type" value="Genomic_DNA"/>
</dbReference>
<evidence type="ECO:0000259" key="6">
    <source>
        <dbReference type="PROSITE" id="PS51059"/>
    </source>
</evidence>
<dbReference type="Pfam" id="PF01661">
    <property type="entry name" value="Macro"/>
    <property type="match status" value="2"/>
</dbReference>
<evidence type="ECO:0000256" key="4">
    <source>
        <dbReference type="ARBA" id="ARBA00023027"/>
    </source>
</evidence>
<comment type="caution">
    <text evidence="8">The sequence shown here is derived from an EMBL/GenBank/DDBJ whole genome shotgun (WGS) entry which is preliminary data.</text>
</comment>
<dbReference type="GO" id="GO:0005634">
    <property type="term" value="C:nucleus"/>
    <property type="evidence" value="ECO:0007669"/>
    <property type="project" value="UniProtKB-SubCell"/>
</dbReference>
<evidence type="ECO:0000313" key="10">
    <source>
        <dbReference type="Proteomes" id="UP000663829"/>
    </source>
</evidence>
<sequence length="602" mass="68968">MKRQKLQIHRSKFFKSRNLQPPTSIRHTDQSTEQTPIDLISVSEGDITTTTVDVIVVGSSSLFLQLIVFEKGGEVVKAAYENECKKNPELICTPSGQLPCKYIYFIPWLPNVHKTILRQSLVKFVSTAIQKAINDKCQSIAFPAIGCHEYKCSTDFVAETMVLEAHNQLLISKVQMHVLFIIQPQHHNVYDEFCEQIELLKDIELTTQSVQPTTENNIAINIAKGIIKVGKGDLTKQEVDVVVGCSSSEMLLQYIMIEAGQSVKEAYYTEIRNYPNAVVISTAPGNLPCKKIFFISWMPDNDKNTLRQSVIDLVSNAIQNALAHNFTSIAFPAIGCGEYGCSVDVVVKTLVREAKNQLTIRNVPLTISFIIQEDKQNIYDEFCKQVVQLQGISNEFPESWEHSTTNDIRIELKTNNEEYKFVFNKFNTDMKGYYSRIIRIERIQNERWYMQYIAHHADFKKRLHVDTEKLLYHGCPESAAKAISEDCFNRSFAGVNGKYRLRKIKFLTYASRRQYHMFIKIVLTVRFERDTKKPFIDHSYTVSNKNGERFMFLSRVLIGKSTIGNSSMKTRSLGFDSTTDGHNIFVTYHDAQAYAEYLITYK</sequence>
<dbReference type="EMBL" id="CAJOBC010082315">
    <property type="protein sequence ID" value="CAF4284364.1"/>
    <property type="molecule type" value="Genomic_DNA"/>
</dbReference>
<dbReference type="SUPFAM" id="SSF56399">
    <property type="entry name" value="ADP-ribosylation"/>
    <property type="match status" value="1"/>
</dbReference>
<keyword evidence="5" id="KW-0539">Nucleus</keyword>
<keyword evidence="3" id="KW-0808">Transferase</keyword>
<dbReference type="GO" id="GO:0010629">
    <property type="term" value="P:negative regulation of gene expression"/>
    <property type="evidence" value="ECO:0007669"/>
    <property type="project" value="TreeGrafter"/>
</dbReference>
<dbReference type="PANTHER" id="PTHR14453:SF67">
    <property type="entry name" value="POLY [ADP-RIBOSE] POLYMERASE"/>
    <property type="match status" value="1"/>
</dbReference>
<dbReference type="OrthoDB" id="6133115at2759"/>
<evidence type="ECO:0000256" key="2">
    <source>
        <dbReference type="ARBA" id="ARBA00022676"/>
    </source>
</evidence>
<dbReference type="InterPro" id="IPR012317">
    <property type="entry name" value="Poly(ADP-ribose)pol_cat_dom"/>
</dbReference>
<dbReference type="Gene3D" id="3.90.228.10">
    <property type="match status" value="1"/>
</dbReference>
<evidence type="ECO:0000256" key="5">
    <source>
        <dbReference type="ARBA" id="ARBA00023242"/>
    </source>
</evidence>
<dbReference type="InterPro" id="IPR043472">
    <property type="entry name" value="Macro_dom-like"/>
</dbReference>
<dbReference type="SUPFAM" id="SSF52949">
    <property type="entry name" value="Macro domain-like"/>
    <property type="match status" value="2"/>
</dbReference>
<feature type="domain" description="Macro" evidence="7">
    <location>
        <begin position="214"/>
        <end position="387"/>
    </location>
</feature>
<organism evidence="8 10">
    <name type="scientific">Didymodactylos carnosus</name>
    <dbReference type="NCBI Taxonomy" id="1234261"/>
    <lineage>
        <taxon>Eukaryota</taxon>
        <taxon>Metazoa</taxon>
        <taxon>Spiralia</taxon>
        <taxon>Gnathifera</taxon>
        <taxon>Rotifera</taxon>
        <taxon>Eurotatoria</taxon>
        <taxon>Bdelloidea</taxon>
        <taxon>Philodinida</taxon>
        <taxon>Philodinidae</taxon>
        <taxon>Didymodactylos</taxon>
    </lineage>
</organism>
<dbReference type="PROSITE" id="PS51059">
    <property type="entry name" value="PARP_CATALYTIC"/>
    <property type="match status" value="1"/>
</dbReference>
<proteinExistence type="predicted"/>
<feature type="domain" description="Macro" evidence="7">
    <location>
        <begin position="27"/>
        <end position="198"/>
    </location>
</feature>
<evidence type="ECO:0000313" key="9">
    <source>
        <dbReference type="EMBL" id="CAF4284364.1"/>
    </source>
</evidence>
<name>A0A815KDG0_9BILA</name>
<dbReference type="InterPro" id="IPR002589">
    <property type="entry name" value="Macro_dom"/>
</dbReference>
<keyword evidence="2" id="KW-0328">Glycosyltransferase</keyword>
<reference evidence="8" key="1">
    <citation type="submission" date="2021-02" db="EMBL/GenBank/DDBJ databases">
        <authorList>
            <person name="Nowell W R."/>
        </authorList>
    </citation>
    <scope>NUCLEOTIDE SEQUENCE</scope>
</reference>
<keyword evidence="4" id="KW-0520">NAD</keyword>
<dbReference type="GO" id="GO:0005737">
    <property type="term" value="C:cytoplasm"/>
    <property type="evidence" value="ECO:0007669"/>
    <property type="project" value="TreeGrafter"/>
</dbReference>
<dbReference type="Gene3D" id="3.40.220.10">
    <property type="entry name" value="Leucine Aminopeptidase, subunit E, domain 1"/>
    <property type="match status" value="2"/>
</dbReference>
<comment type="subcellular location">
    <subcellularLocation>
        <location evidence="1">Nucleus</location>
    </subcellularLocation>
</comment>
<dbReference type="GO" id="GO:0003950">
    <property type="term" value="F:NAD+ poly-ADP-ribosyltransferase activity"/>
    <property type="evidence" value="ECO:0007669"/>
    <property type="project" value="InterPro"/>
</dbReference>
<accession>A0A815KDG0</accession>
<evidence type="ECO:0000256" key="3">
    <source>
        <dbReference type="ARBA" id="ARBA00022679"/>
    </source>
</evidence>
<dbReference type="SMART" id="SM00506">
    <property type="entry name" value="A1pp"/>
    <property type="match status" value="2"/>
</dbReference>
<gene>
    <name evidence="8" type="ORF">GPM918_LOCUS32732</name>
    <name evidence="9" type="ORF">SRO942_LOCUS33406</name>
</gene>
<evidence type="ECO:0000313" key="8">
    <source>
        <dbReference type="EMBL" id="CAF1389631.1"/>
    </source>
</evidence>
<dbReference type="PANTHER" id="PTHR14453">
    <property type="entry name" value="PARP/ZINC FINGER CCCH TYPE DOMAIN CONTAINING PROTEIN"/>
    <property type="match status" value="1"/>
</dbReference>
<dbReference type="PROSITE" id="PS51154">
    <property type="entry name" value="MACRO"/>
    <property type="match status" value="2"/>
</dbReference>
<feature type="domain" description="PARP catalytic" evidence="6">
    <location>
        <begin position="396"/>
        <end position="602"/>
    </location>
</feature>
<evidence type="ECO:0000259" key="7">
    <source>
        <dbReference type="PROSITE" id="PS51154"/>
    </source>
</evidence>
<evidence type="ECO:0008006" key="11">
    <source>
        <dbReference type="Google" id="ProtNLM"/>
    </source>
</evidence>
<dbReference type="Proteomes" id="UP000663829">
    <property type="component" value="Unassembled WGS sequence"/>
</dbReference>
<protein>
    <recommendedName>
        <fullName evidence="11">Poly [ADP-ribose] polymerase</fullName>
    </recommendedName>
</protein>